<evidence type="ECO:0000313" key="2">
    <source>
        <dbReference type="Proteomes" id="UP000261540"/>
    </source>
</evidence>
<dbReference type="AlphaFoldDB" id="A0A3B3QNC1"/>
<reference evidence="1" key="1">
    <citation type="submission" date="2025-08" db="UniProtKB">
        <authorList>
            <consortium name="Ensembl"/>
        </authorList>
    </citation>
    <scope>IDENTIFICATION</scope>
</reference>
<evidence type="ECO:0000313" key="1">
    <source>
        <dbReference type="Ensembl" id="ENSPKIP00000007075.1"/>
    </source>
</evidence>
<reference evidence="1" key="2">
    <citation type="submission" date="2025-09" db="UniProtKB">
        <authorList>
            <consortium name="Ensembl"/>
        </authorList>
    </citation>
    <scope>IDENTIFICATION</scope>
</reference>
<proteinExistence type="predicted"/>
<accession>A0A3B3QNC1</accession>
<dbReference type="Proteomes" id="UP000261540">
    <property type="component" value="Unplaced"/>
</dbReference>
<organism evidence="1 2">
    <name type="scientific">Paramormyrops kingsleyae</name>
    <dbReference type="NCBI Taxonomy" id="1676925"/>
    <lineage>
        <taxon>Eukaryota</taxon>
        <taxon>Metazoa</taxon>
        <taxon>Chordata</taxon>
        <taxon>Craniata</taxon>
        <taxon>Vertebrata</taxon>
        <taxon>Euteleostomi</taxon>
        <taxon>Actinopterygii</taxon>
        <taxon>Neopterygii</taxon>
        <taxon>Teleostei</taxon>
        <taxon>Osteoglossocephala</taxon>
        <taxon>Osteoglossomorpha</taxon>
        <taxon>Osteoglossiformes</taxon>
        <taxon>Mormyridae</taxon>
        <taxon>Paramormyrops</taxon>
    </lineage>
</organism>
<dbReference type="Ensembl" id="ENSPKIT00000031119.1">
    <property type="protein sequence ID" value="ENSPKIP00000007075.1"/>
    <property type="gene ID" value="ENSPKIG00000023113.1"/>
</dbReference>
<name>A0A3B3QNC1_9TELE</name>
<sequence length="60" mass="7082">MPHRCIRRHYQRLMEFDRGHIVGLLEAGWSYDAIRKQRLYDSLPHRITACIQARGGATPY</sequence>
<keyword evidence="2" id="KW-1185">Reference proteome</keyword>
<protein>
    <submittedName>
        <fullName evidence="1">Uncharacterized protein</fullName>
    </submittedName>
</protein>